<comment type="caution">
    <text evidence="1">The sequence shown here is derived from an EMBL/GenBank/DDBJ whole genome shotgun (WGS) entry which is preliminary data.</text>
</comment>
<evidence type="ECO:0000313" key="1">
    <source>
        <dbReference type="EMBL" id="RCN53350.1"/>
    </source>
</evidence>
<keyword evidence="2" id="KW-1185">Reference proteome</keyword>
<proteinExistence type="predicted"/>
<dbReference type="AlphaFoldDB" id="A0A368HD67"/>
<sequence>MQHRVQPTGHENIGAGIVVLLEFCTITPCTIVCHLVCLCCAWCAAPRERELVSDKKDVLILLQPSVALNACCGVHEQGKVTYLSKTH</sequence>
<accession>A0A368HD67</accession>
<evidence type="ECO:0000313" key="2">
    <source>
        <dbReference type="Proteomes" id="UP000252519"/>
    </source>
</evidence>
<gene>
    <name evidence="1" type="ORF">ANCCAN_00413</name>
</gene>
<protein>
    <submittedName>
        <fullName evidence="1">Uncharacterized protein</fullName>
    </submittedName>
</protein>
<name>A0A368HD67_ANCCA</name>
<organism evidence="1 2">
    <name type="scientific">Ancylostoma caninum</name>
    <name type="common">Dog hookworm</name>
    <dbReference type="NCBI Taxonomy" id="29170"/>
    <lineage>
        <taxon>Eukaryota</taxon>
        <taxon>Metazoa</taxon>
        <taxon>Ecdysozoa</taxon>
        <taxon>Nematoda</taxon>
        <taxon>Chromadorea</taxon>
        <taxon>Rhabditida</taxon>
        <taxon>Rhabditina</taxon>
        <taxon>Rhabditomorpha</taxon>
        <taxon>Strongyloidea</taxon>
        <taxon>Ancylostomatidae</taxon>
        <taxon>Ancylostomatinae</taxon>
        <taxon>Ancylostoma</taxon>
    </lineage>
</organism>
<reference evidence="1 2" key="1">
    <citation type="submission" date="2014-10" db="EMBL/GenBank/DDBJ databases">
        <title>Draft genome of the hookworm Ancylostoma caninum.</title>
        <authorList>
            <person name="Mitreva M."/>
        </authorList>
    </citation>
    <scope>NUCLEOTIDE SEQUENCE [LARGE SCALE GENOMIC DNA]</scope>
    <source>
        <strain evidence="1 2">Baltimore</strain>
    </source>
</reference>
<dbReference type="EMBL" id="JOJR01000002">
    <property type="protein sequence ID" value="RCN53350.1"/>
    <property type="molecule type" value="Genomic_DNA"/>
</dbReference>
<dbReference type="Proteomes" id="UP000252519">
    <property type="component" value="Unassembled WGS sequence"/>
</dbReference>